<accession>A0A0F5FVK3</accession>
<comment type="caution">
    <text evidence="4">The sequence shown here is derived from an EMBL/GenBank/DDBJ whole genome shotgun (WGS) entry which is preliminary data.</text>
</comment>
<dbReference type="Pfam" id="PF13449">
    <property type="entry name" value="Phytase-like"/>
    <property type="match status" value="1"/>
</dbReference>
<dbReference type="STRING" id="443610.VE25_04890"/>
<protein>
    <recommendedName>
        <fullName evidence="3">Phytase-like domain-containing protein</fullName>
    </recommendedName>
</protein>
<name>A0A0F5FVK3_9HYPH</name>
<keyword evidence="5" id="KW-1185">Reference proteome</keyword>
<keyword evidence="2" id="KW-0732">Signal</keyword>
<feature type="chain" id="PRO_5002486936" description="Phytase-like domain-containing protein" evidence="2">
    <location>
        <begin position="22"/>
        <end position="437"/>
    </location>
</feature>
<dbReference type="PANTHER" id="PTHR37957:SF1">
    <property type="entry name" value="PHYTASE-LIKE DOMAIN-CONTAINING PROTEIN"/>
    <property type="match status" value="1"/>
</dbReference>
<dbReference type="InterPro" id="IPR027372">
    <property type="entry name" value="Phytase-like_dom"/>
</dbReference>
<reference evidence="4 5" key="1">
    <citation type="submission" date="2015-03" db="EMBL/GenBank/DDBJ databases">
        <authorList>
            <person name="Hassan Y.I."/>
            <person name="Lepp D."/>
            <person name="Li X.-Z."/>
            <person name="Zhou T."/>
        </authorList>
    </citation>
    <scope>NUCLEOTIDE SEQUENCE [LARGE SCALE GENOMIC DNA]</scope>
    <source>
        <strain evidence="4 5">BD-c194</strain>
    </source>
</reference>
<gene>
    <name evidence="4" type="ORF">VE25_04890</name>
</gene>
<dbReference type="PATRIC" id="fig|443610.3.peg.3466"/>
<feature type="region of interest" description="Disordered" evidence="1">
    <location>
        <begin position="207"/>
        <end position="226"/>
    </location>
</feature>
<dbReference type="EMBL" id="JZEX01000056">
    <property type="protein sequence ID" value="KKB12894.1"/>
    <property type="molecule type" value="Genomic_DNA"/>
</dbReference>
<dbReference type="AlphaFoldDB" id="A0A0F5FVK3"/>
<evidence type="ECO:0000259" key="3">
    <source>
        <dbReference type="Pfam" id="PF13449"/>
    </source>
</evidence>
<dbReference type="OrthoDB" id="9795869at2"/>
<sequence length="437" mass="47297">MLRHIVALTAGLLASSAIAHAQDAQQFTATLKAHAQVPAQTFLAPPADAPASLNVSGRFATGSRIEALYGALDAKSGLGRPFPGQPLQGFSGIRSLGEDRFLILTDNGFGNKGNSSDAMLMFNIFKIDWEAGRPMIEKTVFLKDPNRVIPFPIVNEHTESRYLTGGDFDPESIQPVGDHYWIGDEFGPFLVEVDGEGVVQQVVKTAPGGTEYKSPDNPTVSVPNPGTPVTGVMTQRSGGYEGMALGSDGATLYPLLEKPVYDEASATFQTIGERPVLQLLEFDTEAGAWSDTIRYYPLEDATHAIGDFNIIEGTRALIIERDNNEGDPRDESVEKPAAFKRIYLVDLERADADGVLEKIAYIDLMDIRDPDGIAPRGTIDGVFNFPFVTIEDVDRVDETTIVVANDNNYPGSVGREAGRADDNEIVLLEVGDFLSAE</sequence>
<evidence type="ECO:0000313" key="5">
    <source>
        <dbReference type="Proteomes" id="UP000033632"/>
    </source>
</evidence>
<dbReference type="PANTHER" id="PTHR37957">
    <property type="entry name" value="BLR7070 PROTEIN"/>
    <property type="match status" value="1"/>
</dbReference>
<organism evidence="4 5">
    <name type="scientific">Devosia geojensis</name>
    <dbReference type="NCBI Taxonomy" id="443610"/>
    <lineage>
        <taxon>Bacteria</taxon>
        <taxon>Pseudomonadati</taxon>
        <taxon>Pseudomonadota</taxon>
        <taxon>Alphaproteobacteria</taxon>
        <taxon>Hyphomicrobiales</taxon>
        <taxon>Devosiaceae</taxon>
        <taxon>Devosia</taxon>
    </lineage>
</organism>
<evidence type="ECO:0000313" key="4">
    <source>
        <dbReference type="EMBL" id="KKB12894.1"/>
    </source>
</evidence>
<dbReference type="RefSeq" id="WP_046107481.1">
    <property type="nucleotide sequence ID" value="NZ_JZEX01000056.1"/>
</dbReference>
<evidence type="ECO:0000256" key="1">
    <source>
        <dbReference type="SAM" id="MobiDB-lite"/>
    </source>
</evidence>
<proteinExistence type="predicted"/>
<dbReference type="Proteomes" id="UP000033632">
    <property type="component" value="Unassembled WGS sequence"/>
</dbReference>
<feature type="signal peptide" evidence="2">
    <location>
        <begin position="1"/>
        <end position="21"/>
    </location>
</feature>
<evidence type="ECO:0000256" key="2">
    <source>
        <dbReference type="SAM" id="SignalP"/>
    </source>
</evidence>
<feature type="domain" description="Phytase-like" evidence="3">
    <location>
        <begin position="85"/>
        <end position="409"/>
    </location>
</feature>